<evidence type="ECO:0000256" key="1">
    <source>
        <dbReference type="SAM" id="MobiDB-lite"/>
    </source>
</evidence>
<dbReference type="AlphaFoldDB" id="B4I5D8"/>
<proteinExistence type="predicted"/>
<name>B4I5D8_DROSE</name>
<dbReference type="HOGENOM" id="CLU_095821_0_0_1"/>
<feature type="compositionally biased region" description="Low complexity" evidence="1">
    <location>
        <begin position="242"/>
        <end position="254"/>
    </location>
</feature>
<accession>B4I5D8</accession>
<gene>
    <name evidence="2" type="primary">Dsec\GM17257</name>
    <name evidence="2" type="ORF">Dsec_GM17257</name>
</gene>
<dbReference type="PhylomeDB" id="B4I5D8"/>
<organism evidence="3">
    <name type="scientific">Drosophila sechellia</name>
    <name type="common">Fruit fly</name>
    <dbReference type="NCBI Taxonomy" id="7238"/>
    <lineage>
        <taxon>Eukaryota</taxon>
        <taxon>Metazoa</taxon>
        <taxon>Ecdysozoa</taxon>
        <taxon>Arthropoda</taxon>
        <taxon>Hexapoda</taxon>
        <taxon>Insecta</taxon>
        <taxon>Pterygota</taxon>
        <taxon>Neoptera</taxon>
        <taxon>Endopterygota</taxon>
        <taxon>Diptera</taxon>
        <taxon>Brachycera</taxon>
        <taxon>Muscomorpha</taxon>
        <taxon>Ephydroidea</taxon>
        <taxon>Drosophilidae</taxon>
        <taxon>Drosophila</taxon>
        <taxon>Sophophora</taxon>
    </lineage>
</organism>
<feature type="compositionally biased region" description="Basic and acidic residues" evidence="1">
    <location>
        <begin position="216"/>
        <end position="228"/>
    </location>
</feature>
<reference evidence="2 3" key="1">
    <citation type="journal article" date="2007" name="Nature">
        <title>Evolution of genes and genomes on the Drosophila phylogeny.</title>
        <authorList>
            <consortium name="Drosophila 12 Genomes Consortium"/>
            <person name="Clark A.G."/>
            <person name="Eisen M.B."/>
            <person name="Smith D.R."/>
            <person name="Bergman C.M."/>
            <person name="Oliver B."/>
            <person name="Markow T.A."/>
            <person name="Kaufman T.C."/>
            <person name="Kellis M."/>
            <person name="Gelbart W."/>
            <person name="Iyer V.N."/>
            <person name="Pollard D.A."/>
            <person name="Sackton T.B."/>
            <person name="Larracuente A.M."/>
            <person name="Singh N.D."/>
            <person name="Abad J.P."/>
            <person name="Abt D.N."/>
            <person name="Adryan B."/>
            <person name="Aguade M."/>
            <person name="Akashi H."/>
            <person name="Anderson W.W."/>
            <person name="Aquadro C.F."/>
            <person name="Ardell D.H."/>
            <person name="Arguello R."/>
            <person name="Artieri C.G."/>
            <person name="Barbash D.A."/>
            <person name="Barker D."/>
            <person name="Barsanti P."/>
            <person name="Batterham P."/>
            <person name="Batzoglou S."/>
            <person name="Begun D."/>
            <person name="Bhutkar A."/>
            <person name="Blanco E."/>
            <person name="Bosak S.A."/>
            <person name="Bradley R.K."/>
            <person name="Brand A.D."/>
            <person name="Brent M.R."/>
            <person name="Brooks A.N."/>
            <person name="Brown R.H."/>
            <person name="Butlin R.K."/>
            <person name="Caggese C."/>
            <person name="Calvi B.R."/>
            <person name="Bernardo de Carvalho A."/>
            <person name="Caspi A."/>
            <person name="Castrezana S."/>
            <person name="Celniker S.E."/>
            <person name="Chang J.L."/>
            <person name="Chapple C."/>
            <person name="Chatterji S."/>
            <person name="Chinwalla A."/>
            <person name="Civetta A."/>
            <person name="Clifton S.W."/>
            <person name="Comeron J.M."/>
            <person name="Costello J.C."/>
            <person name="Coyne J.A."/>
            <person name="Daub J."/>
            <person name="David R.G."/>
            <person name="Delcher A.L."/>
            <person name="Delehaunty K."/>
            <person name="Do C.B."/>
            <person name="Ebling H."/>
            <person name="Edwards K."/>
            <person name="Eickbush T."/>
            <person name="Evans J.D."/>
            <person name="Filipski A."/>
            <person name="Findeiss S."/>
            <person name="Freyhult E."/>
            <person name="Fulton L."/>
            <person name="Fulton R."/>
            <person name="Garcia A.C."/>
            <person name="Gardiner A."/>
            <person name="Garfield D.A."/>
            <person name="Garvin B.E."/>
            <person name="Gibson G."/>
            <person name="Gilbert D."/>
            <person name="Gnerre S."/>
            <person name="Godfrey J."/>
            <person name="Good R."/>
            <person name="Gotea V."/>
            <person name="Gravely B."/>
            <person name="Greenberg A.J."/>
            <person name="Griffiths-Jones S."/>
            <person name="Gross S."/>
            <person name="Guigo R."/>
            <person name="Gustafson E.A."/>
            <person name="Haerty W."/>
            <person name="Hahn M.W."/>
            <person name="Halligan D.L."/>
            <person name="Halpern A.L."/>
            <person name="Halter G.M."/>
            <person name="Han M.V."/>
            <person name="Heger A."/>
            <person name="Hillier L."/>
            <person name="Hinrichs A.S."/>
            <person name="Holmes I."/>
            <person name="Hoskins R.A."/>
            <person name="Hubisz M.J."/>
            <person name="Hultmark D."/>
            <person name="Huntley M.A."/>
            <person name="Jaffe D.B."/>
            <person name="Jagadeeshan S."/>
            <person name="Jeck W.R."/>
            <person name="Johnson J."/>
            <person name="Jones C.D."/>
            <person name="Jordan W.C."/>
            <person name="Karpen G.H."/>
            <person name="Kataoka E."/>
            <person name="Keightley P.D."/>
            <person name="Kheradpour P."/>
            <person name="Kirkness E.F."/>
            <person name="Koerich L.B."/>
            <person name="Kristiansen K."/>
            <person name="Kudrna D."/>
            <person name="Kulathinal R.J."/>
            <person name="Kumar S."/>
            <person name="Kwok R."/>
            <person name="Lander E."/>
            <person name="Langley C.H."/>
            <person name="Lapoint R."/>
            <person name="Lazzaro B.P."/>
            <person name="Lee S.J."/>
            <person name="Levesque L."/>
            <person name="Li R."/>
            <person name="Lin C.F."/>
            <person name="Lin M.F."/>
            <person name="Lindblad-Toh K."/>
            <person name="Llopart A."/>
            <person name="Long M."/>
            <person name="Low L."/>
            <person name="Lozovsky E."/>
            <person name="Lu J."/>
            <person name="Luo M."/>
            <person name="Machado C.A."/>
            <person name="Makalowski W."/>
            <person name="Marzo M."/>
            <person name="Matsuda M."/>
            <person name="Matzkin L."/>
            <person name="McAllister B."/>
            <person name="McBride C.S."/>
            <person name="McKernan B."/>
            <person name="McKernan K."/>
            <person name="Mendez-Lago M."/>
            <person name="Minx P."/>
            <person name="Mollenhauer M.U."/>
            <person name="Montooth K."/>
            <person name="Mount S.M."/>
            <person name="Mu X."/>
            <person name="Myers E."/>
            <person name="Negre B."/>
            <person name="Newfeld S."/>
            <person name="Nielsen R."/>
            <person name="Noor M.A."/>
            <person name="O'Grady P."/>
            <person name="Pachter L."/>
            <person name="Papaceit M."/>
            <person name="Parisi M.J."/>
            <person name="Parisi M."/>
            <person name="Parts L."/>
            <person name="Pedersen J.S."/>
            <person name="Pesole G."/>
            <person name="Phillippy A.M."/>
            <person name="Ponting C.P."/>
            <person name="Pop M."/>
            <person name="Porcelli D."/>
            <person name="Powell J.R."/>
            <person name="Prohaska S."/>
            <person name="Pruitt K."/>
            <person name="Puig M."/>
            <person name="Quesneville H."/>
            <person name="Ram K.R."/>
            <person name="Rand D."/>
            <person name="Rasmussen M.D."/>
            <person name="Reed L.K."/>
            <person name="Reenan R."/>
            <person name="Reily A."/>
            <person name="Remington K.A."/>
            <person name="Rieger T.T."/>
            <person name="Ritchie M.G."/>
            <person name="Robin C."/>
            <person name="Rogers Y.H."/>
            <person name="Rohde C."/>
            <person name="Rozas J."/>
            <person name="Rubenfield M.J."/>
            <person name="Ruiz A."/>
            <person name="Russo S."/>
            <person name="Salzberg S.L."/>
            <person name="Sanchez-Gracia A."/>
            <person name="Saranga D.J."/>
            <person name="Sato H."/>
            <person name="Schaeffer S.W."/>
            <person name="Schatz M.C."/>
            <person name="Schlenke T."/>
            <person name="Schwartz R."/>
            <person name="Segarra C."/>
            <person name="Singh R.S."/>
            <person name="Sirot L."/>
            <person name="Sirota M."/>
            <person name="Sisneros N.B."/>
            <person name="Smith C.D."/>
            <person name="Smith T.F."/>
            <person name="Spieth J."/>
            <person name="Stage D.E."/>
            <person name="Stark A."/>
            <person name="Stephan W."/>
            <person name="Strausberg R.L."/>
            <person name="Strempel S."/>
            <person name="Sturgill D."/>
            <person name="Sutton G."/>
            <person name="Sutton G.G."/>
            <person name="Tao W."/>
            <person name="Teichmann S."/>
            <person name="Tobari Y.N."/>
            <person name="Tomimura Y."/>
            <person name="Tsolas J.M."/>
            <person name="Valente V.L."/>
            <person name="Venter E."/>
            <person name="Venter J.C."/>
            <person name="Vicario S."/>
            <person name="Vieira F.G."/>
            <person name="Vilella A.J."/>
            <person name="Villasante A."/>
            <person name="Walenz B."/>
            <person name="Wang J."/>
            <person name="Wasserman M."/>
            <person name="Watts T."/>
            <person name="Wilson D."/>
            <person name="Wilson R.K."/>
            <person name="Wing R.A."/>
            <person name="Wolfner M.F."/>
            <person name="Wong A."/>
            <person name="Wong G.K."/>
            <person name="Wu C.I."/>
            <person name="Wu G."/>
            <person name="Yamamoto D."/>
            <person name="Yang H.P."/>
            <person name="Yang S.P."/>
            <person name="Yorke J.A."/>
            <person name="Yoshida K."/>
            <person name="Zdobnov E."/>
            <person name="Zhang P."/>
            <person name="Zhang Y."/>
            <person name="Zimin A.V."/>
            <person name="Baldwin J."/>
            <person name="Abdouelleil A."/>
            <person name="Abdulkadir J."/>
            <person name="Abebe A."/>
            <person name="Abera B."/>
            <person name="Abreu J."/>
            <person name="Acer S.C."/>
            <person name="Aftuck L."/>
            <person name="Alexander A."/>
            <person name="An P."/>
            <person name="Anderson E."/>
            <person name="Anderson S."/>
            <person name="Arachi H."/>
            <person name="Azer M."/>
            <person name="Bachantsang P."/>
            <person name="Barry A."/>
            <person name="Bayul T."/>
            <person name="Berlin A."/>
            <person name="Bessette D."/>
            <person name="Bloom T."/>
            <person name="Blye J."/>
            <person name="Boguslavskiy L."/>
            <person name="Bonnet C."/>
            <person name="Boukhgalter B."/>
            <person name="Bourzgui I."/>
            <person name="Brown A."/>
            <person name="Cahill P."/>
            <person name="Channer S."/>
            <person name="Cheshatsang Y."/>
            <person name="Chuda L."/>
            <person name="Citroen M."/>
            <person name="Collymore A."/>
            <person name="Cooke P."/>
            <person name="Costello M."/>
            <person name="D'Aco K."/>
            <person name="Daza R."/>
            <person name="De Haan G."/>
            <person name="DeGray S."/>
            <person name="DeMaso C."/>
            <person name="Dhargay N."/>
            <person name="Dooley K."/>
            <person name="Dooley E."/>
            <person name="Doricent M."/>
            <person name="Dorje P."/>
            <person name="Dorjee K."/>
            <person name="Dupes A."/>
            <person name="Elong R."/>
            <person name="Falk J."/>
            <person name="Farina A."/>
            <person name="Faro S."/>
            <person name="Ferguson D."/>
            <person name="Fisher S."/>
            <person name="Foley C.D."/>
            <person name="Franke A."/>
            <person name="Friedrich D."/>
            <person name="Gadbois L."/>
            <person name="Gearin G."/>
            <person name="Gearin C.R."/>
            <person name="Giannoukos G."/>
            <person name="Goode T."/>
            <person name="Graham J."/>
            <person name="Grandbois E."/>
            <person name="Grewal S."/>
            <person name="Gyaltsen K."/>
            <person name="Hafez N."/>
            <person name="Hagos B."/>
            <person name="Hall J."/>
            <person name="Henson C."/>
            <person name="Hollinger A."/>
            <person name="Honan T."/>
            <person name="Huard M.D."/>
            <person name="Hughes L."/>
            <person name="Hurhula B."/>
            <person name="Husby M.E."/>
            <person name="Kamat A."/>
            <person name="Kanga B."/>
            <person name="Kashin S."/>
            <person name="Khazanovich D."/>
            <person name="Kisner P."/>
            <person name="Lance K."/>
            <person name="Lara M."/>
            <person name="Lee W."/>
            <person name="Lennon N."/>
            <person name="Letendre F."/>
            <person name="LeVine R."/>
            <person name="Lipovsky A."/>
            <person name="Liu X."/>
            <person name="Liu J."/>
            <person name="Liu S."/>
            <person name="Lokyitsang T."/>
            <person name="Lokyitsang Y."/>
            <person name="Lubonja R."/>
            <person name="Lui A."/>
            <person name="MacDonald P."/>
            <person name="Magnisalis V."/>
            <person name="Maru K."/>
            <person name="Matthews C."/>
            <person name="McCusker W."/>
            <person name="McDonough S."/>
            <person name="Mehta T."/>
            <person name="Meldrim J."/>
            <person name="Meneus L."/>
            <person name="Mihai O."/>
            <person name="Mihalev A."/>
            <person name="Mihova T."/>
            <person name="Mittelman R."/>
            <person name="Mlenga V."/>
            <person name="Montmayeur A."/>
            <person name="Mulrain L."/>
            <person name="Navidi A."/>
            <person name="Naylor J."/>
            <person name="Negash T."/>
            <person name="Nguyen T."/>
            <person name="Nguyen N."/>
            <person name="Nicol R."/>
            <person name="Norbu C."/>
            <person name="Norbu N."/>
            <person name="Novod N."/>
            <person name="O'Neill B."/>
            <person name="Osman S."/>
            <person name="Markiewicz E."/>
            <person name="Oyono O.L."/>
            <person name="Patti C."/>
            <person name="Phunkhang P."/>
            <person name="Pierre F."/>
            <person name="Priest M."/>
            <person name="Raghuraman S."/>
            <person name="Rege F."/>
            <person name="Reyes R."/>
            <person name="Rise C."/>
            <person name="Rogov P."/>
            <person name="Ross K."/>
            <person name="Ryan E."/>
            <person name="Settipalli S."/>
            <person name="Shea T."/>
            <person name="Sherpa N."/>
            <person name="Shi L."/>
            <person name="Shih D."/>
            <person name="Sparrow T."/>
            <person name="Spaulding J."/>
            <person name="Stalker J."/>
            <person name="Stange-Thomann N."/>
            <person name="Stavropoulos S."/>
            <person name="Stone C."/>
            <person name="Strader C."/>
            <person name="Tesfaye S."/>
            <person name="Thomson T."/>
            <person name="Thoulutsang Y."/>
            <person name="Thoulutsang D."/>
            <person name="Topham K."/>
            <person name="Topping I."/>
            <person name="Tsamla T."/>
            <person name="Vassiliev H."/>
            <person name="Vo A."/>
            <person name="Wangchuk T."/>
            <person name="Wangdi T."/>
            <person name="Weiand M."/>
            <person name="Wilkinson J."/>
            <person name="Wilson A."/>
            <person name="Yadav S."/>
            <person name="Young G."/>
            <person name="Yu Q."/>
            <person name="Zembek L."/>
            <person name="Zhong D."/>
            <person name="Zimmer A."/>
            <person name="Zwirko Z."/>
            <person name="Jaffe D.B."/>
            <person name="Alvarez P."/>
            <person name="Brockman W."/>
            <person name="Butler J."/>
            <person name="Chin C."/>
            <person name="Gnerre S."/>
            <person name="Grabherr M."/>
            <person name="Kleber M."/>
            <person name="Mauceli E."/>
            <person name="MacCallum I."/>
        </authorList>
    </citation>
    <scope>NUCLEOTIDE SEQUENCE [LARGE SCALE GENOMIC DNA]</scope>
    <source>
        <strain evidence="3">Rob3c / Tucson 14021-0248.25</strain>
    </source>
</reference>
<keyword evidence="3" id="KW-1185">Reference proteome</keyword>
<dbReference type="EMBL" id="CH480822">
    <property type="protein sequence ID" value="EDW55594.1"/>
    <property type="molecule type" value="Genomic_DNA"/>
</dbReference>
<protein>
    <submittedName>
        <fullName evidence="2">GM17257</fullName>
    </submittedName>
</protein>
<dbReference type="STRING" id="7238.B4I5D8"/>
<feature type="region of interest" description="Disordered" evidence="1">
    <location>
        <begin position="214"/>
        <end position="254"/>
    </location>
</feature>
<evidence type="ECO:0000313" key="3">
    <source>
        <dbReference type="Proteomes" id="UP000001292"/>
    </source>
</evidence>
<sequence length="254" mass="27372">MSSSVDHVVHHVLAPMAINVLDRVVPVIRQLVIIMHQAFLVDHHVSEPVIDVSGMIQPVRKIILIVNDSTPEHHVDQEPVVSSDDINDLINEISRSIRNLARSTYNTISAMVGERSCSFVQDMEMVHTAIGVAGIVALFMVVSRSVTQVGGRVLNQTRDPIADLVRRGGPVADQLSAVEGETPLVEGDRMDGACSVVQSIGGKACAFVGPLLPKFGSEHNSEGSPKEDEKDENDSEPVAVKAETPPAAELPEEE</sequence>
<evidence type="ECO:0000313" key="2">
    <source>
        <dbReference type="EMBL" id="EDW55594.1"/>
    </source>
</evidence>
<dbReference type="Proteomes" id="UP000001292">
    <property type="component" value="Unassembled WGS sequence"/>
</dbReference>
<dbReference type="OMA" id="QDMEMVH"/>